<comment type="caution">
    <text evidence="1">The sequence shown here is derived from an EMBL/GenBank/DDBJ whole genome shotgun (WGS) entry which is preliminary data.</text>
</comment>
<protein>
    <submittedName>
        <fullName evidence="1">DUF3122 domain-containing protein</fullName>
    </submittedName>
</protein>
<name>A0A7C3KHL1_9CYAN</name>
<gene>
    <name evidence="1" type="ORF">ENR64_20605</name>
</gene>
<dbReference type="AlphaFoldDB" id="A0A7C3KHL1"/>
<dbReference type="InterPro" id="IPR021469">
    <property type="entry name" value="DUF3122"/>
</dbReference>
<evidence type="ECO:0000313" key="1">
    <source>
        <dbReference type="EMBL" id="HFN00112.1"/>
    </source>
</evidence>
<organism evidence="1">
    <name type="scientific">Oscillatoriales cyanobacterium SpSt-418</name>
    <dbReference type="NCBI Taxonomy" id="2282169"/>
    <lineage>
        <taxon>Bacteria</taxon>
        <taxon>Bacillati</taxon>
        <taxon>Cyanobacteriota</taxon>
        <taxon>Cyanophyceae</taxon>
        <taxon>Oscillatoriophycideae</taxon>
        <taxon>Oscillatoriales</taxon>
    </lineage>
</organism>
<dbReference type="Pfam" id="PF11320">
    <property type="entry name" value="DUF3122"/>
    <property type="match status" value="1"/>
</dbReference>
<reference evidence="1" key="1">
    <citation type="journal article" date="2020" name="mSystems">
        <title>Genome- and Community-Level Interaction Insights into Carbon Utilization and Element Cycling Functions of Hydrothermarchaeota in Hydrothermal Sediment.</title>
        <authorList>
            <person name="Zhou Z."/>
            <person name="Liu Y."/>
            <person name="Xu W."/>
            <person name="Pan J."/>
            <person name="Luo Z.H."/>
            <person name="Li M."/>
        </authorList>
    </citation>
    <scope>NUCLEOTIDE SEQUENCE [LARGE SCALE GENOMIC DNA]</scope>
    <source>
        <strain evidence="1">SpSt-418</strain>
    </source>
</reference>
<dbReference type="EMBL" id="DSRU01000293">
    <property type="protein sequence ID" value="HFN00112.1"/>
    <property type="molecule type" value="Genomic_DNA"/>
</dbReference>
<accession>A0A7C3KHL1</accession>
<sequence length="223" mass="24977">MLGRGAAVELRLGVQLPHSLIPTFVRSAIAIDASSCGKVVVQFTTQASKDQSSRNWVHLLWQKICVVVLAMLLSFGFVCHTQQPAWASIHEYPEGAEQVMQRSLQTLRDSSDRAWQLVLFKRTKAGQTQMVHLRLIGFPGAVELTHPGSLHLGTLRGDKAWQAEEVLEGVPHAAHIGEYDVLEFMRQLDADLPLKLTLPLAEADQEIVLPPYVIKEWRQVVFR</sequence>
<proteinExistence type="predicted"/>